<evidence type="ECO:0000313" key="8">
    <source>
        <dbReference type="EMBL" id="MDP9801140.1"/>
    </source>
</evidence>
<evidence type="ECO:0000256" key="1">
    <source>
        <dbReference type="ARBA" id="ARBA00008345"/>
    </source>
</evidence>
<organism evidence="8 9">
    <name type="scientific">Arcanobacterium wilhelmae</name>
    <dbReference type="NCBI Taxonomy" id="1803177"/>
    <lineage>
        <taxon>Bacteria</taxon>
        <taxon>Bacillati</taxon>
        <taxon>Actinomycetota</taxon>
        <taxon>Actinomycetes</taxon>
        <taxon>Actinomycetales</taxon>
        <taxon>Actinomycetaceae</taxon>
        <taxon>Arcanobacterium</taxon>
    </lineage>
</organism>
<evidence type="ECO:0000256" key="3">
    <source>
        <dbReference type="ARBA" id="ARBA00022801"/>
    </source>
</evidence>
<dbReference type="InterPro" id="IPR002161">
    <property type="entry name" value="PdxT/SNO"/>
</dbReference>
<dbReference type="EC" id="3.5.1.2" evidence="2"/>
<protein>
    <recommendedName>
        <fullName evidence="2">glutaminase</fullName>
        <ecNumber evidence="2">3.5.1.2</ecNumber>
    </recommendedName>
</protein>
<accession>A0ABT9NBP7</accession>
<reference evidence="8 9" key="1">
    <citation type="submission" date="2023-07" db="EMBL/GenBank/DDBJ databases">
        <title>Sequencing the genomes of 1000 actinobacteria strains.</title>
        <authorList>
            <person name="Klenk H.-P."/>
        </authorList>
    </citation>
    <scope>NUCLEOTIDE SEQUENCE [LARGE SCALE GENOMIC DNA]</scope>
    <source>
        <strain evidence="8 9">DSM 102162</strain>
    </source>
</reference>
<keyword evidence="3" id="KW-0378">Hydrolase</keyword>
<comment type="caution">
    <text evidence="8">The sequence shown here is derived from an EMBL/GenBank/DDBJ whole genome shotgun (WGS) entry which is preliminary data.</text>
</comment>
<dbReference type="PIRSF" id="PIRSF005639">
    <property type="entry name" value="Glut_amidoT_SNO"/>
    <property type="match status" value="1"/>
</dbReference>
<dbReference type="Gene3D" id="3.40.50.880">
    <property type="match status" value="1"/>
</dbReference>
<evidence type="ECO:0000256" key="7">
    <source>
        <dbReference type="ARBA" id="ARBA00049534"/>
    </source>
</evidence>
<evidence type="ECO:0000256" key="6">
    <source>
        <dbReference type="ARBA" id="ARBA00023239"/>
    </source>
</evidence>
<comment type="catalytic activity">
    <reaction evidence="7">
        <text>L-glutamine + H2O = L-glutamate + NH4(+)</text>
        <dbReference type="Rhea" id="RHEA:15889"/>
        <dbReference type="ChEBI" id="CHEBI:15377"/>
        <dbReference type="ChEBI" id="CHEBI:28938"/>
        <dbReference type="ChEBI" id="CHEBI:29985"/>
        <dbReference type="ChEBI" id="CHEBI:58359"/>
        <dbReference type="EC" id="3.5.1.2"/>
    </reaction>
</comment>
<dbReference type="EMBL" id="JAUSQW010000001">
    <property type="protein sequence ID" value="MDP9801140.1"/>
    <property type="molecule type" value="Genomic_DNA"/>
</dbReference>
<dbReference type="PROSITE" id="PS01236">
    <property type="entry name" value="PDXT_SNO_1"/>
    <property type="match status" value="1"/>
</dbReference>
<dbReference type="RefSeq" id="WP_278058891.1">
    <property type="nucleotide sequence ID" value="NZ_CP121247.1"/>
</dbReference>
<dbReference type="PANTHER" id="PTHR31559">
    <property type="entry name" value="PYRIDOXAL 5'-PHOSPHATE SYNTHASE SUBUNIT SNO"/>
    <property type="match status" value="1"/>
</dbReference>
<dbReference type="Proteomes" id="UP001235966">
    <property type="component" value="Unassembled WGS sequence"/>
</dbReference>
<keyword evidence="5" id="KW-0315">Glutamine amidotransferase</keyword>
<keyword evidence="4" id="KW-0663">Pyridoxal phosphate</keyword>
<comment type="similarity">
    <text evidence="1">Belongs to the glutaminase PdxT/SNO family.</text>
</comment>
<gene>
    <name evidence="8" type="ORF">J2S49_001216</name>
</gene>
<dbReference type="Pfam" id="PF01174">
    <property type="entry name" value="SNO"/>
    <property type="match status" value="2"/>
</dbReference>
<dbReference type="GO" id="GO:0036381">
    <property type="term" value="F:pyridoxal 5'-phosphate synthase (glutamine hydrolysing) activity"/>
    <property type="evidence" value="ECO:0007669"/>
    <property type="project" value="UniProtKB-EC"/>
</dbReference>
<dbReference type="PROSITE" id="PS51273">
    <property type="entry name" value="GATASE_TYPE_1"/>
    <property type="match status" value="1"/>
</dbReference>
<evidence type="ECO:0000256" key="5">
    <source>
        <dbReference type="ARBA" id="ARBA00022962"/>
    </source>
</evidence>
<dbReference type="PROSITE" id="PS51130">
    <property type="entry name" value="PDXT_SNO_2"/>
    <property type="match status" value="1"/>
</dbReference>
<proteinExistence type="inferred from homology"/>
<name>A0ABT9NBP7_9ACTO</name>
<dbReference type="PANTHER" id="PTHR31559:SF0">
    <property type="entry name" value="PYRIDOXAL 5'-PHOSPHATE SYNTHASE SUBUNIT SNO1-RELATED"/>
    <property type="match status" value="1"/>
</dbReference>
<sequence length="258" mass="26927">MSVKTVGVLAVQGAFIEHRRRLEELGIRAVELRGAADARLELDGLVLPGGESTVQSKLLRELDMYEALEGALAAGMPVFGTCAGLILLAQRVENGSVSGVSGAAVTTSEVVVNGFATMPVTVVRNAYGRQLGSFHIDDGRFFPDDAGAGAGVTRAADAVEGLDASAAGDSTQTNAAVAEARHEGNRAGGETGAPASRNIPMTFIRAPHISHADEGVRVVAELPNGTSVAVRYENQIGATFHPELDDDLSIYELFARML</sequence>
<dbReference type="SUPFAM" id="SSF52317">
    <property type="entry name" value="Class I glutamine amidotransferase-like"/>
    <property type="match status" value="1"/>
</dbReference>
<keyword evidence="9" id="KW-1185">Reference proteome</keyword>
<dbReference type="InterPro" id="IPR021196">
    <property type="entry name" value="PdxT/SNO_CS"/>
</dbReference>
<evidence type="ECO:0000256" key="2">
    <source>
        <dbReference type="ARBA" id="ARBA00012918"/>
    </source>
</evidence>
<keyword evidence="6 8" id="KW-0456">Lyase</keyword>
<evidence type="ECO:0000313" key="9">
    <source>
        <dbReference type="Proteomes" id="UP001235966"/>
    </source>
</evidence>
<evidence type="ECO:0000256" key="4">
    <source>
        <dbReference type="ARBA" id="ARBA00022898"/>
    </source>
</evidence>
<dbReference type="InterPro" id="IPR029062">
    <property type="entry name" value="Class_I_gatase-like"/>
</dbReference>